<evidence type="ECO:0000256" key="7">
    <source>
        <dbReference type="ARBA" id="ARBA00023143"/>
    </source>
</evidence>
<dbReference type="GO" id="GO:0005886">
    <property type="term" value="C:plasma membrane"/>
    <property type="evidence" value="ECO:0007669"/>
    <property type="project" value="UniProtKB-SubCell"/>
</dbReference>
<dbReference type="GO" id="GO:0009425">
    <property type="term" value="C:bacterial-type flagellum basal body"/>
    <property type="evidence" value="ECO:0007669"/>
    <property type="project" value="UniProtKB-SubCell"/>
</dbReference>
<dbReference type="RefSeq" id="WP_157802345.1">
    <property type="nucleotide sequence ID" value="NZ_PGFF01000001.1"/>
</dbReference>
<dbReference type="PANTHER" id="PTHR38766:SF1">
    <property type="entry name" value="FLAGELLAR PROTEIN FLIO"/>
    <property type="match status" value="1"/>
</dbReference>
<keyword evidence="4 9" id="KW-0812">Transmembrane</keyword>
<keyword evidence="10" id="KW-0969">Cilium</keyword>
<keyword evidence="10" id="KW-0282">Flagellum</keyword>
<evidence type="ECO:0000256" key="5">
    <source>
        <dbReference type="ARBA" id="ARBA00022989"/>
    </source>
</evidence>
<evidence type="ECO:0000256" key="3">
    <source>
        <dbReference type="ARBA" id="ARBA00022475"/>
    </source>
</evidence>
<accession>A0A2M9CMY4</accession>
<dbReference type="EMBL" id="PGFF01000001">
    <property type="protein sequence ID" value="PJJ73276.1"/>
    <property type="molecule type" value="Genomic_DNA"/>
</dbReference>
<keyword evidence="5 9" id="KW-1133">Transmembrane helix</keyword>
<keyword evidence="11" id="KW-1185">Reference proteome</keyword>
<evidence type="ECO:0000256" key="4">
    <source>
        <dbReference type="ARBA" id="ARBA00022692"/>
    </source>
</evidence>
<proteinExistence type="inferred from homology"/>
<organism evidence="10 11">
    <name type="scientific">Diaminobutyricimonas aerilata</name>
    <dbReference type="NCBI Taxonomy" id="1162967"/>
    <lineage>
        <taxon>Bacteria</taxon>
        <taxon>Bacillati</taxon>
        <taxon>Actinomycetota</taxon>
        <taxon>Actinomycetes</taxon>
        <taxon>Micrococcales</taxon>
        <taxon>Microbacteriaceae</taxon>
        <taxon>Diaminobutyricimonas</taxon>
    </lineage>
</organism>
<keyword evidence="6 9" id="KW-0472">Membrane</keyword>
<feature type="transmembrane region" description="Helical" evidence="9">
    <location>
        <begin position="6"/>
        <end position="24"/>
    </location>
</feature>
<comment type="similarity">
    <text evidence="8">Belongs to the FliO/MopB family.</text>
</comment>
<evidence type="ECO:0000256" key="8">
    <source>
        <dbReference type="ARBA" id="ARBA00037937"/>
    </source>
</evidence>
<name>A0A2M9CMY4_9MICO</name>
<evidence type="ECO:0000313" key="11">
    <source>
        <dbReference type="Proteomes" id="UP000228758"/>
    </source>
</evidence>
<gene>
    <name evidence="10" type="ORF">CLV46_2862</name>
</gene>
<dbReference type="AlphaFoldDB" id="A0A2M9CMY4"/>
<keyword evidence="3" id="KW-1003">Cell membrane</keyword>
<comment type="subcellular location">
    <subcellularLocation>
        <location evidence="1">Bacterial flagellum basal body</location>
    </subcellularLocation>
    <subcellularLocation>
        <location evidence="2">Cell membrane</location>
    </subcellularLocation>
</comment>
<reference evidence="10 11" key="1">
    <citation type="submission" date="2017-11" db="EMBL/GenBank/DDBJ databases">
        <title>Genomic Encyclopedia of Archaeal and Bacterial Type Strains, Phase II (KMG-II): From Individual Species to Whole Genera.</title>
        <authorList>
            <person name="Goeker M."/>
        </authorList>
    </citation>
    <scope>NUCLEOTIDE SEQUENCE [LARGE SCALE GENOMIC DNA]</scope>
    <source>
        <strain evidence="10 11">DSM 27393</strain>
    </source>
</reference>
<sequence>MDTIFLALRVLVSLAAVLAVIWYVQRRWARGRGAGHRKDIRVVSRQGVGSKASVAVVEVDGTRFLLGVTEQSVNVLNATPLQQPELQAVPTAPGFARILDLQQAQVSQSNAQHAAPVDPLRVEPSAAVTVLPTRRQVRSSLQRERAAGPFAGSILSPDTWRQAGAALRQAR</sequence>
<dbReference type="PANTHER" id="PTHR38766">
    <property type="entry name" value="FLAGELLAR PROTEIN FLIO"/>
    <property type="match status" value="1"/>
</dbReference>
<protein>
    <submittedName>
        <fullName evidence="10">Flagellar protein FliO/FliZ</fullName>
    </submittedName>
</protein>
<evidence type="ECO:0000256" key="9">
    <source>
        <dbReference type="SAM" id="Phobius"/>
    </source>
</evidence>
<dbReference type="OrthoDB" id="5191841at2"/>
<evidence type="ECO:0000313" key="10">
    <source>
        <dbReference type="EMBL" id="PJJ73276.1"/>
    </source>
</evidence>
<dbReference type="Pfam" id="PF04347">
    <property type="entry name" value="FliO"/>
    <property type="match status" value="1"/>
</dbReference>
<keyword evidence="7" id="KW-0975">Bacterial flagellum</keyword>
<evidence type="ECO:0000256" key="6">
    <source>
        <dbReference type="ARBA" id="ARBA00023136"/>
    </source>
</evidence>
<dbReference type="Proteomes" id="UP000228758">
    <property type="component" value="Unassembled WGS sequence"/>
</dbReference>
<dbReference type="InterPro" id="IPR052205">
    <property type="entry name" value="FliO/MopB"/>
</dbReference>
<dbReference type="InterPro" id="IPR022781">
    <property type="entry name" value="Flagellar_biosynth_FliO"/>
</dbReference>
<evidence type="ECO:0000256" key="2">
    <source>
        <dbReference type="ARBA" id="ARBA00004236"/>
    </source>
</evidence>
<comment type="caution">
    <text evidence="10">The sequence shown here is derived from an EMBL/GenBank/DDBJ whole genome shotgun (WGS) entry which is preliminary data.</text>
</comment>
<evidence type="ECO:0000256" key="1">
    <source>
        <dbReference type="ARBA" id="ARBA00004117"/>
    </source>
</evidence>
<keyword evidence="10" id="KW-0966">Cell projection</keyword>
<dbReference type="GO" id="GO:0044781">
    <property type="term" value="P:bacterial-type flagellum organization"/>
    <property type="evidence" value="ECO:0007669"/>
    <property type="project" value="InterPro"/>
</dbReference>